<accession>A0A848M7G3</accession>
<dbReference type="Proteomes" id="UP000565468">
    <property type="component" value="Unassembled WGS sequence"/>
</dbReference>
<comment type="caution">
    <text evidence="3">The sequence shown here is derived from an EMBL/GenBank/DDBJ whole genome shotgun (WGS) entry which is preliminary data.</text>
</comment>
<dbReference type="InterPro" id="IPR049492">
    <property type="entry name" value="BD-FAE-like_dom"/>
</dbReference>
<feature type="domain" description="BD-FAE-like" evidence="2">
    <location>
        <begin position="54"/>
        <end position="272"/>
    </location>
</feature>
<gene>
    <name evidence="3" type="ORF">HII30_12415</name>
</gene>
<dbReference type="RefSeq" id="WP_169505356.1">
    <property type="nucleotide sequence ID" value="NZ_JABBPN010000010.1"/>
</dbReference>
<dbReference type="PANTHER" id="PTHR48081">
    <property type="entry name" value="AB HYDROLASE SUPERFAMILY PROTEIN C4A8.06C"/>
    <property type="match status" value="1"/>
</dbReference>
<organism evidence="3 4">
    <name type="scientific">Paenibacillus lemnae</name>
    <dbReference type="NCBI Taxonomy" id="1330551"/>
    <lineage>
        <taxon>Bacteria</taxon>
        <taxon>Bacillati</taxon>
        <taxon>Bacillota</taxon>
        <taxon>Bacilli</taxon>
        <taxon>Bacillales</taxon>
        <taxon>Paenibacillaceae</taxon>
        <taxon>Paenibacillus</taxon>
    </lineage>
</organism>
<dbReference type="PANTHER" id="PTHR48081:SF13">
    <property type="entry name" value="ALPHA_BETA HYDROLASE"/>
    <property type="match status" value="1"/>
</dbReference>
<evidence type="ECO:0000259" key="2">
    <source>
        <dbReference type="Pfam" id="PF20434"/>
    </source>
</evidence>
<dbReference type="InterPro" id="IPR029058">
    <property type="entry name" value="AB_hydrolase_fold"/>
</dbReference>
<name>A0A848M7G3_PAELE</name>
<evidence type="ECO:0000313" key="3">
    <source>
        <dbReference type="EMBL" id="NMO96576.1"/>
    </source>
</evidence>
<protein>
    <submittedName>
        <fullName evidence="3">Alpha/beta hydrolase</fullName>
    </submittedName>
</protein>
<dbReference type="InterPro" id="IPR050300">
    <property type="entry name" value="GDXG_lipolytic_enzyme"/>
</dbReference>
<sequence length="317" mass="34798">MNKSVTTDPNTRFTDPKFKVGSLSIPMLPDDNIEHISNKYLDIPYAAQSPSQQLDIYLPPHGVKPYPVLIYFHGGGFVAGDKRDVNIEPMLRALEKGYALVSVGYRKSKEAKFPALIYDAKAAVRFIRAHAAAYDLDPGAIASIGPSAGGWISGMLGVTGGNPAFEDLSMGNAEISSEVQAAVTWCAPTGNFLDMDPALAKRGLSNEKFNHNDPYSPESWILGAAITDIPELVRLADPCTYAHPNIPPFLIQHGTADSIVPVDQSLVFAEALMNKAGKDRVMLEIGEGKEHHHDPWYLTDLERTDMVFRFLDRVFQK</sequence>
<reference evidence="3 4" key="1">
    <citation type="submission" date="2020-04" db="EMBL/GenBank/DDBJ databases">
        <title>Paenibacillus algicola sp. nov., a novel marine bacterium producing alginate lyase.</title>
        <authorList>
            <person name="Huang H."/>
        </authorList>
    </citation>
    <scope>NUCLEOTIDE SEQUENCE [LARGE SCALE GENOMIC DNA]</scope>
    <source>
        <strain evidence="3 4">L7-75</strain>
    </source>
</reference>
<dbReference type="EMBL" id="JABBPN010000010">
    <property type="protein sequence ID" value="NMO96576.1"/>
    <property type="molecule type" value="Genomic_DNA"/>
</dbReference>
<dbReference type="SUPFAM" id="SSF53474">
    <property type="entry name" value="alpha/beta-Hydrolases"/>
    <property type="match status" value="1"/>
</dbReference>
<dbReference type="Pfam" id="PF20434">
    <property type="entry name" value="BD-FAE"/>
    <property type="match status" value="1"/>
</dbReference>
<dbReference type="GO" id="GO:0016787">
    <property type="term" value="F:hydrolase activity"/>
    <property type="evidence" value="ECO:0007669"/>
    <property type="project" value="UniProtKB-KW"/>
</dbReference>
<evidence type="ECO:0000313" key="4">
    <source>
        <dbReference type="Proteomes" id="UP000565468"/>
    </source>
</evidence>
<keyword evidence="4" id="KW-1185">Reference proteome</keyword>
<dbReference type="Gene3D" id="3.40.50.1820">
    <property type="entry name" value="alpha/beta hydrolase"/>
    <property type="match status" value="1"/>
</dbReference>
<dbReference type="AlphaFoldDB" id="A0A848M7G3"/>
<evidence type="ECO:0000256" key="1">
    <source>
        <dbReference type="ARBA" id="ARBA00022801"/>
    </source>
</evidence>
<proteinExistence type="predicted"/>
<keyword evidence="1 3" id="KW-0378">Hydrolase</keyword>